<keyword evidence="2" id="KW-1185">Reference proteome</keyword>
<name>A0ABX8VC13_9FLAO</name>
<dbReference type="EMBL" id="CP080429">
    <property type="protein sequence ID" value="QYJ68171.1"/>
    <property type="molecule type" value="Genomic_DNA"/>
</dbReference>
<evidence type="ECO:0000313" key="1">
    <source>
        <dbReference type="EMBL" id="QYJ68171.1"/>
    </source>
</evidence>
<dbReference type="PROSITE" id="PS51257">
    <property type="entry name" value="PROKAR_LIPOPROTEIN"/>
    <property type="match status" value="1"/>
</dbReference>
<evidence type="ECO:0008006" key="3">
    <source>
        <dbReference type="Google" id="ProtNLM"/>
    </source>
</evidence>
<protein>
    <recommendedName>
        <fullName evidence="3">DUF4595 domain-containing protein</fullName>
    </recommendedName>
</protein>
<evidence type="ECO:0000313" key="2">
    <source>
        <dbReference type="Proteomes" id="UP000825381"/>
    </source>
</evidence>
<sequence>MKKLFLLTITSLLIFGCSSDDGSTNTQPKKIVRRSYTGNPNEVIQRYLFSNGKLESIKFYNSSDFFKGSINYEYFSNGLLHNITKSNGGYLHSFIYDNQERIMHMKYENSQLDEAYYVNYTYNNDNTITAESFGTTQGVKTYYLNSNNLIYKEVSEGTTYEVIFDGYNAISGSYGTFISRSFEYSDTDLQFNTDYFTGGYASNGVLMYNSLYGNETASANKYLIKEIGNDTFKHEYTFDGNGRPIIRLDYKNDNLTDEFKYEY</sequence>
<reference evidence="1 2" key="1">
    <citation type="submission" date="2021-07" db="EMBL/GenBank/DDBJ databases">
        <title>Flavobacterium WSW3-B6 sp.nov, isolated from seaweed.</title>
        <authorList>
            <person name="Muhammad N."/>
            <person name="Ho H."/>
            <person name="Lee Y.-J."/>
            <person name="Nguyen T."/>
            <person name="Ho J."/>
            <person name="Kim S.-G."/>
        </authorList>
    </citation>
    <scope>NUCLEOTIDE SEQUENCE [LARGE SCALE GENOMIC DNA]</scope>
    <source>
        <strain evidence="1 2">WSW3-B6</strain>
    </source>
</reference>
<dbReference type="RefSeq" id="WP_220640515.1">
    <property type="nucleotide sequence ID" value="NZ_CP080429.1"/>
</dbReference>
<dbReference type="Proteomes" id="UP000825381">
    <property type="component" value="Chromosome"/>
</dbReference>
<accession>A0ABX8VC13</accession>
<gene>
    <name evidence="1" type="ORF">K1I41_11685</name>
</gene>
<organism evidence="1 2">
    <name type="scientific">Flavobacterium litorale</name>
    <dbReference type="NCBI Taxonomy" id="2856519"/>
    <lineage>
        <taxon>Bacteria</taxon>
        <taxon>Pseudomonadati</taxon>
        <taxon>Bacteroidota</taxon>
        <taxon>Flavobacteriia</taxon>
        <taxon>Flavobacteriales</taxon>
        <taxon>Flavobacteriaceae</taxon>
        <taxon>Flavobacterium</taxon>
    </lineage>
</organism>
<proteinExistence type="predicted"/>